<dbReference type="SUPFAM" id="SSF51905">
    <property type="entry name" value="FAD/NAD(P)-binding domain"/>
    <property type="match status" value="2"/>
</dbReference>
<evidence type="ECO:0000259" key="11">
    <source>
        <dbReference type="PROSITE" id="PS51296"/>
    </source>
</evidence>
<evidence type="ECO:0000256" key="5">
    <source>
        <dbReference type="ARBA" id="ARBA00022723"/>
    </source>
</evidence>
<dbReference type="PRINTS" id="PR00368">
    <property type="entry name" value="FADPNR"/>
</dbReference>
<keyword evidence="8" id="KW-0408">Iron</keyword>
<dbReference type="PRINTS" id="PR00411">
    <property type="entry name" value="PNDRDTASEI"/>
</dbReference>
<dbReference type="Pfam" id="PF07992">
    <property type="entry name" value="Pyr_redox_2"/>
    <property type="match status" value="1"/>
</dbReference>
<organism evidence="12 13">
    <name type="scientific">Penicillium flavigenum</name>
    <dbReference type="NCBI Taxonomy" id="254877"/>
    <lineage>
        <taxon>Eukaryota</taxon>
        <taxon>Fungi</taxon>
        <taxon>Dikarya</taxon>
        <taxon>Ascomycota</taxon>
        <taxon>Pezizomycotina</taxon>
        <taxon>Eurotiomycetes</taxon>
        <taxon>Eurotiomycetidae</taxon>
        <taxon>Eurotiales</taxon>
        <taxon>Aspergillaceae</taxon>
        <taxon>Penicillium</taxon>
    </lineage>
</organism>
<dbReference type="OrthoDB" id="6029at2759"/>
<evidence type="ECO:0000256" key="4">
    <source>
        <dbReference type="ARBA" id="ARBA00022714"/>
    </source>
</evidence>
<dbReference type="SUPFAM" id="SSF55424">
    <property type="entry name" value="FAD/NAD-linked reductases, dimerisation (C-terminal) domain"/>
    <property type="match status" value="1"/>
</dbReference>
<evidence type="ECO:0000256" key="7">
    <source>
        <dbReference type="ARBA" id="ARBA00023002"/>
    </source>
</evidence>
<dbReference type="InterPro" id="IPR036922">
    <property type="entry name" value="Rieske_2Fe-2S_sf"/>
</dbReference>
<sequence length="640" mass="69113">MFFFHFPLLSSLLLIMYRLSTWPSIQLSRRCNSLWSLRHIPSPRISSLLLTSSSSISSSSSSSSSPSSSIPTTNLSLFKTIQSIRNISTMSQEYKLKDISSFTSLKNLDKIEAEVEGIEEGKVLLVKLDDKVHALNTRCTHYGAPLKNGVVTEDGRLTCPWHGACYNVPTGDVEDAPAPNALNKFAVFEKEDGVYILAKEEDVKAGQRNPVVKCSVSQPEEKLVVVGGGSGTLGLIQAIRELKYPGATTIISQEPDLIIDRTKLSKALITDPAKIQWRPREWYAEAAIETITDEVTAVDFEQKSISTKSGRNVPYTKLVLATGGLPRRLPLQGFNGELNNVFTLRTIHNVQAILAAAGQDRKNIVVIGSSFIGMEVGNALSKSHNVTIVGMESSPMERVMGTQVGRIFQGNLEKSGIKFNLSASVSHASANPSDSQTVGAVHLKDGTTLPADIVILGVGVRPATDFLRDNKSVTLEKDGSIKTTSHFLVPGLQDSVFAIGDIATYPYFGPGADADGSPVRIEHWNVAQNSGRAAARAIVHARHSPLSSLKPKRFIPVFWSALGAQLRYCGNPVNGFDDVILQEKGEAKFVAYYTAGETIVAVASMGMDPIMAKSAELMKAGKMPGKKEIVGGADVFAVKV</sequence>
<evidence type="ECO:0000256" key="3">
    <source>
        <dbReference type="ARBA" id="ARBA00022630"/>
    </source>
</evidence>
<keyword evidence="6" id="KW-0274">FAD</keyword>
<evidence type="ECO:0000256" key="9">
    <source>
        <dbReference type="ARBA" id="ARBA00023014"/>
    </source>
</evidence>
<dbReference type="GO" id="GO:0005737">
    <property type="term" value="C:cytoplasm"/>
    <property type="evidence" value="ECO:0007669"/>
    <property type="project" value="TreeGrafter"/>
</dbReference>
<dbReference type="GO" id="GO:0046872">
    <property type="term" value="F:metal ion binding"/>
    <property type="evidence" value="ECO:0007669"/>
    <property type="project" value="UniProtKB-KW"/>
</dbReference>
<comment type="similarity">
    <text evidence="2">Belongs to the FAD-dependent oxidoreductase family.</text>
</comment>
<protein>
    <recommendedName>
        <fullName evidence="11">Rieske domain-containing protein</fullName>
    </recommendedName>
</protein>
<feature type="domain" description="Rieske" evidence="11">
    <location>
        <begin position="97"/>
        <end position="196"/>
    </location>
</feature>
<dbReference type="GO" id="GO:0016651">
    <property type="term" value="F:oxidoreductase activity, acting on NAD(P)H"/>
    <property type="evidence" value="ECO:0007669"/>
    <property type="project" value="TreeGrafter"/>
</dbReference>
<dbReference type="Gene3D" id="2.102.10.10">
    <property type="entry name" value="Rieske [2Fe-2S] iron-sulphur domain"/>
    <property type="match status" value="1"/>
</dbReference>
<dbReference type="Proteomes" id="UP000191342">
    <property type="component" value="Unassembled WGS sequence"/>
</dbReference>
<keyword evidence="4" id="KW-0001">2Fe-2S</keyword>
<dbReference type="Pfam" id="PF00355">
    <property type="entry name" value="Rieske"/>
    <property type="match status" value="1"/>
</dbReference>
<accession>A0A1V6TMB8</accession>
<dbReference type="GO" id="GO:0051537">
    <property type="term" value="F:2 iron, 2 sulfur cluster binding"/>
    <property type="evidence" value="ECO:0007669"/>
    <property type="project" value="UniProtKB-KW"/>
</dbReference>
<evidence type="ECO:0000256" key="10">
    <source>
        <dbReference type="SAM" id="SignalP"/>
    </source>
</evidence>
<keyword evidence="9" id="KW-0411">Iron-sulfur</keyword>
<keyword evidence="10" id="KW-0732">Signal</keyword>
<evidence type="ECO:0000256" key="1">
    <source>
        <dbReference type="ARBA" id="ARBA00001974"/>
    </source>
</evidence>
<dbReference type="Gene3D" id="3.50.50.60">
    <property type="entry name" value="FAD/NAD(P)-binding domain"/>
    <property type="match status" value="2"/>
</dbReference>
<keyword evidence="13" id="KW-1185">Reference proteome</keyword>
<dbReference type="InterPro" id="IPR023753">
    <property type="entry name" value="FAD/NAD-binding_dom"/>
</dbReference>
<keyword evidence="3" id="KW-0285">Flavoprotein</keyword>
<dbReference type="PANTHER" id="PTHR43557:SF2">
    <property type="entry name" value="RIESKE DOMAIN-CONTAINING PROTEIN-RELATED"/>
    <property type="match status" value="1"/>
</dbReference>
<keyword evidence="7" id="KW-0560">Oxidoreductase</keyword>
<evidence type="ECO:0000256" key="2">
    <source>
        <dbReference type="ARBA" id="ARBA00006442"/>
    </source>
</evidence>
<keyword evidence="5" id="KW-0479">Metal-binding</keyword>
<feature type="signal peptide" evidence="10">
    <location>
        <begin position="1"/>
        <end position="23"/>
    </location>
</feature>
<dbReference type="InterPro" id="IPR050446">
    <property type="entry name" value="FAD-oxidoreductase/Apoptosis"/>
</dbReference>
<dbReference type="EMBL" id="MLQL01000006">
    <property type="protein sequence ID" value="OQE27134.1"/>
    <property type="molecule type" value="Genomic_DNA"/>
</dbReference>
<comment type="caution">
    <text evidence="12">The sequence shown here is derived from an EMBL/GenBank/DDBJ whole genome shotgun (WGS) entry which is preliminary data.</text>
</comment>
<dbReference type="PROSITE" id="PS51296">
    <property type="entry name" value="RIESKE"/>
    <property type="match status" value="1"/>
</dbReference>
<dbReference type="PANTHER" id="PTHR43557">
    <property type="entry name" value="APOPTOSIS-INDUCING FACTOR 1"/>
    <property type="match status" value="1"/>
</dbReference>
<evidence type="ECO:0000256" key="6">
    <source>
        <dbReference type="ARBA" id="ARBA00022827"/>
    </source>
</evidence>
<evidence type="ECO:0000256" key="8">
    <source>
        <dbReference type="ARBA" id="ARBA00023004"/>
    </source>
</evidence>
<dbReference type="InterPro" id="IPR017941">
    <property type="entry name" value="Rieske_2Fe-2S"/>
</dbReference>
<evidence type="ECO:0000313" key="12">
    <source>
        <dbReference type="EMBL" id="OQE27134.1"/>
    </source>
</evidence>
<dbReference type="AlphaFoldDB" id="A0A1V6TMB8"/>
<dbReference type="InterPro" id="IPR016156">
    <property type="entry name" value="FAD/NAD-linked_Rdtase_dimer_sf"/>
</dbReference>
<feature type="chain" id="PRO_5012393093" description="Rieske domain-containing protein" evidence="10">
    <location>
        <begin position="24"/>
        <end position="640"/>
    </location>
</feature>
<dbReference type="SUPFAM" id="SSF50022">
    <property type="entry name" value="ISP domain"/>
    <property type="match status" value="1"/>
</dbReference>
<gene>
    <name evidence="12" type="ORF">PENFLA_c006G05620</name>
</gene>
<reference evidence="13" key="1">
    <citation type="journal article" date="2017" name="Nat. Microbiol.">
        <title>Global analysis of biosynthetic gene clusters reveals vast potential of secondary metabolite production in Penicillium species.</title>
        <authorList>
            <person name="Nielsen J.C."/>
            <person name="Grijseels S."/>
            <person name="Prigent S."/>
            <person name="Ji B."/>
            <person name="Dainat J."/>
            <person name="Nielsen K.F."/>
            <person name="Frisvad J.C."/>
            <person name="Workman M."/>
            <person name="Nielsen J."/>
        </authorList>
    </citation>
    <scope>NUCLEOTIDE SEQUENCE [LARGE SCALE GENOMIC DNA]</scope>
    <source>
        <strain evidence="13">IBT 14082</strain>
    </source>
</reference>
<proteinExistence type="inferred from homology"/>
<evidence type="ECO:0000313" key="13">
    <source>
        <dbReference type="Proteomes" id="UP000191342"/>
    </source>
</evidence>
<comment type="cofactor">
    <cofactor evidence="1">
        <name>FAD</name>
        <dbReference type="ChEBI" id="CHEBI:57692"/>
    </cofactor>
</comment>
<name>A0A1V6TMB8_9EURO</name>
<dbReference type="Gene3D" id="3.30.390.30">
    <property type="match status" value="1"/>
</dbReference>
<dbReference type="InterPro" id="IPR036188">
    <property type="entry name" value="FAD/NAD-bd_sf"/>
</dbReference>
<dbReference type="STRING" id="254877.A0A1V6TMB8"/>